<dbReference type="GO" id="GO:0016603">
    <property type="term" value="F:glutaminyl-peptide cyclotransferase activity"/>
    <property type="evidence" value="ECO:0007669"/>
    <property type="project" value="InterPro"/>
</dbReference>
<name>A0A2V3ZW36_9BACT</name>
<organism evidence="1 2">
    <name type="scientific">Marinifilum breve</name>
    <dbReference type="NCBI Taxonomy" id="2184082"/>
    <lineage>
        <taxon>Bacteria</taxon>
        <taxon>Pseudomonadati</taxon>
        <taxon>Bacteroidota</taxon>
        <taxon>Bacteroidia</taxon>
        <taxon>Marinilabiliales</taxon>
        <taxon>Marinifilaceae</taxon>
    </lineage>
</organism>
<dbReference type="InterPro" id="IPR007788">
    <property type="entry name" value="QCT"/>
</dbReference>
<proteinExistence type="predicted"/>
<dbReference type="PANTHER" id="PTHR31270">
    <property type="entry name" value="GLUTAMINYL-PEPTIDE CYCLOTRANSFERASE"/>
    <property type="match status" value="1"/>
</dbReference>
<dbReference type="EMBL" id="QFLI01000009">
    <property type="protein sequence ID" value="PXX97740.1"/>
    <property type="molecule type" value="Genomic_DNA"/>
</dbReference>
<dbReference type="Pfam" id="PF17957">
    <property type="entry name" value="Big_7"/>
    <property type="match status" value="1"/>
</dbReference>
<dbReference type="PANTHER" id="PTHR31270:SF1">
    <property type="entry name" value="GLUTAMINYL-PEPTIDE CYCLOTRANSFERASE"/>
    <property type="match status" value="1"/>
</dbReference>
<keyword evidence="2" id="KW-1185">Reference proteome</keyword>
<comment type="caution">
    <text evidence="1">The sequence shown here is derived from an EMBL/GenBank/DDBJ whole genome shotgun (WGS) entry which is preliminary data.</text>
</comment>
<keyword evidence="1" id="KW-0808">Transferase</keyword>
<evidence type="ECO:0000313" key="1">
    <source>
        <dbReference type="EMBL" id="PXX97740.1"/>
    </source>
</evidence>
<dbReference type="Gene3D" id="2.60.40.10">
    <property type="entry name" value="Immunoglobulins"/>
    <property type="match status" value="1"/>
</dbReference>
<evidence type="ECO:0000313" key="2">
    <source>
        <dbReference type="Proteomes" id="UP000248079"/>
    </source>
</evidence>
<dbReference type="Gene3D" id="2.130.10.10">
    <property type="entry name" value="YVTN repeat-like/Quinoprotein amine dehydrogenase"/>
    <property type="match status" value="1"/>
</dbReference>
<dbReference type="InterPro" id="IPR015943">
    <property type="entry name" value="WD40/YVTN_repeat-like_dom_sf"/>
</dbReference>
<protein>
    <submittedName>
        <fullName evidence="1">Glutamine cyclotransferase</fullName>
    </submittedName>
</protein>
<dbReference type="InterPro" id="IPR013783">
    <property type="entry name" value="Ig-like_fold"/>
</dbReference>
<dbReference type="SUPFAM" id="SSF63825">
    <property type="entry name" value="YWTD domain"/>
    <property type="match status" value="1"/>
</dbReference>
<accession>A0A2V3ZW36</accession>
<sequence>MGNHKINIETVLSNRDSFFIFIKPNTKRNTTMKFQILFSSLFFILSGCGSNGATKPETEKKEVAPAAKTIEFVNSMRLKAPKRGDVFAYGEEIEILVHPKKKSGDIDSLQLWGDGELVKTITSKPWNLKWTPTKDKMGKHNMKLMAYHENGTVGLVSTYINLKSNQAPADYAYEIVNSFPHDRRAYTQGLFFHDGFLYEGTGQHGESSLRKVRLENGEAISIKNLEQEYFGEGITYSKNRIIQLTWHARKAFVVDPETFEQIDFFEVQTTNGEGWGITAMNNELVVSDGSNVLTLLDDTNYGKKRTIEVYDNNGAVTNLNELEYINGKIYANVWLTERIVIINPETGRVEGSIHLGTILKKKDRINLDKNDDVLNGIAWDEATQRMFVTGKRWPKLFEIKIEKK</sequence>
<dbReference type="OrthoDB" id="9783700at2"/>
<gene>
    <name evidence="1" type="ORF">DF185_17370</name>
</gene>
<dbReference type="AlphaFoldDB" id="A0A2V3ZW36"/>
<dbReference type="Proteomes" id="UP000248079">
    <property type="component" value="Unassembled WGS sequence"/>
</dbReference>
<reference evidence="1 2" key="1">
    <citation type="submission" date="2018-05" db="EMBL/GenBank/DDBJ databases">
        <title>Marinifilum breve JC075T sp. nov., a marine bacterium isolated from Yongle Blue Hole in the South China Sea.</title>
        <authorList>
            <person name="Fu T."/>
        </authorList>
    </citation>
    <scope>NUCLEOTIDE SEQUENCE [LARGE SCALE GENOMIC DNA]</scope>
    <source>
        <strain evidence="1 2">JC075</strain>
    </source>
</reference>
<dbReference type="Pfam" id="PF05096">
    <property type="entry name" value="Glu_cyclase_2"/>
    <property type="match status" value="1"/>
</dbReference>